<organism evidence="3 4">
    <name type="scientific">Thelephora terrestris</name>
    <dbReference type="NCBI Taxonomy" id="56493"/>
    <lineage>
        <taxon>Eukaryota</taxon>
        <taxon>Fungi</taxon>
        <taxon>Dikarya</taxon>
        <taxon>Basidiomycota</taxon>
        <taxon>Agaricomycotina</taxon>
        <taxon>Agaricomycetes</taxon>
        <taxon>Thelephorales</taxon>
        <taxon>Thelephoraceae</taxon>
        <taxon>Thelephora</taxon>
    </lineage>
</organism>
<keyword evidence="1" id="KW-0812">Transmembrane</keyword>
<dbReference type="InterPro" id="IPR045338">
    <property type="entry name" value="DUF6535"/>
</dbReference>
<feature type="domain" description="DUF6535" evidence="2">
    <location>
        <begin position="7"/>
        <end position="119"/>
    </location>
</feature>
<dbReference type="Pfam" id="PF20153">
    <property type="entry name" value="DUF6535"/>
    <property type="match status" value="1"/>
</dbReference>
<accession>A0A9P6H4K0</accession>
<feature type="transmembrane region" description="Helical" evidence="1">
    <location>
        <begin position="33"/>
        <end position="51"/>
    </location>
</feature>
<sequence>DPAKTFWNVYKEVTDEHDNDLLKKYAGDLDTSLIFAGLFSAVATTFIVQIIPSLQPNPSHLTNVLLLRILQQNDSFGESDPLANVANVSPSAVQAQSILFASLAVTLFVAFVAVLGKQW</sequence>
<evidence type="ECO:0000256" key="1">
    <source>
        <dbReference type="SAM" id="Phobius"/>
    </source>
</evidence>
<evidence type="ECO:0000313" key="3">
    <source>
        <dbReference type="EMBL" id="KAF9778758.1"/>
    </source>
</evidence>
<feature type="non-terminal residue" evidence="3">
    <location>
        <position position="1"/>
    </location>
</feature>
<protein>
    <recommendedName>
        <fullName evidence="2">DUF6535 domain-containing protein</fullName>
    </recommendedName>
</protein>
<comment type="caution">
    <text evidence="3">The sequence shown here is derived from an EMBL/GenBank/DDBJ whole genome shotgun (WGS) entry which is preliminary data.</text>
</comment>
<proteinExistence type="predicted"/>
<name>A0A9P6H4K0_9AGAM</name>
<feature type="transmembrane region" description="Helical" evidence="1">
    <location>
        <begin position="98"/>
        <end position="116"/>
    </location>
</feature>
<keyword evidence="1" id="KW-0472">Membrane</keyword>
<evidence type="ECO:0000259" key="2">
    <source>
        <dbReference type="Pfam" id="PF20153"/>
    </source>
</evidence>
<keyword evidence="4" id="KW-1185">Reference proteome</keyword>
<reference evidence="3" key="2">
    <citation type="submission" date="2020-11" db="EMBL/GenBank/DDBJ databases">
        <authorList>
            <consortium name="DOE Joint Genome Institute"/>
            <person name="Kuo A."/>
            <person name="Miyauchi S."/>
            <person name="Kiss E."/>
            <person name="Drula E."/>
            <person name="Kohler A."/>
            <person name="Sanchez-Garcia M."/>
            <person name="Andreopoulos B."/>
            <person name="Barry K.W."/>
            <person name="Bonito G."/>
            <person name="Buee M."/>
            <person name="Carver A."/>
            <person name="Chen C."/>
            <person name="Cichocki N."/>
            <person name="Clum A."/>
            <person name="Culley D."/>
            <person name="Crous P.W."/>
            <person name="Fauchery L."/>
            <person name="Girlanda M."/>
            <person name="Hayes R."/>
            <person name="Keri Z."/>
            <person name="Labutti K."/>
            <person name="Lipzen A."/>
            <person name="Lombard V."/>
            <person name="Magnuson J."/>
            <person name="Maillard F."/>
            <person name="Morin E."/>
            <person name="Murat C."/>
            <person name="Nolan M."/>
            <person name="Ohm R."/>
            <person name="Pangilinan J."/>
            <person name="Pereira M."/>
            <person name="Perotto S."/>
            <person name="Peter M."/>
            <person name="Riley R."/>
            <person name="Sitrit Y."/>
            <person name="Stielow B."/>
            <person name="Szollosi G."/>
            <person name="Zifcakova L."/>
            <person name="Stursova M."/>
            <person name="Spatafora J.W."/>
            <person name="Tedersoo L."/>
            <person name="Vaario L.-M."/>
            <person name="Yamada A."/>
            <person name="Yan M."/>
            <person name="Wang P."/>
            <person name="Xu J."/>
            <person name="Bruns T."/>
            <person name="Baldrian P."/>
            <person name="Vilgalys R."/>
            <person name="Henrissat B."/>
            <person name="Grigoriev I.V."/>
            <person name="Hibbett D."/>
            <person name="Nagy L.G."/>
            <person name="Martin F.M."/>
        </authorList>
    </citation>
    <scope>NUCLEOTIDE SEQUENCE</scope>
    <source>
        <strain evidence="3">UH-Tt-Lm1</strain>
    </source>
</reference>
<gene>
    <name evidence="3" type="ORF">BJ322DRAFT_991366</name>
</gene>
<dbReference type="Proteomes" id="UP000736335">
    <property type="component" value="Unassembled WGS sequence"/>
</dbReference>
<reference evidence="3" key="1">
    <citation type="journal article" date="2020" name="Nat. Commun.">
        <title>Large-scale genome sequencing of mycorrhizal fungi provides insights into the early evolution of symbiotic traits.</title>
        <authorList>
            <person name="Miyauchi S."/>
            <person name="Kiss E."/>
            <person name="Kuo A."/>
            <person name="Drula E."/>
            <person name="Kohler A."/>
            <person name="Sanchez-Garcia M."/>
            <person name="Morin E."/>
            <person name="Andreopoulos B."/>
            <person name="Barry K.W."/>
            <person name="Bonito G."/>
            <person name="Buee M."/>
            <person name="Carver A."/>
            <person name="Chen C."/>
            <person name="Cichocki N."/>
            <person name="Clum A."/>
            <person name="Culley D."/>
            <person name="Crous P.W."/>
            <person name="Fauchery L."/>
            <person name="Girlanda M."/>
            <person name="Hayes R.D."/>
            <person name="Keri Z."/>
            <person name="LaButti K."/>
            <person name="Lipzen A."/>
            <person name="Lombard V."/>
            <person name="Magnuson J."/>
            <person name="Maillard F."/>
            <person name="Murat C."/>
            <person name="Nolan M."/>
            <person name="Ohm R.A."/>
            <person name="Pangilinan J."/>
            <person name="Pereira M.F."/>
            <person name="Perotto S."/>
            <person name="Peter M."/>
            <person name="Pfister S."/>
            <person name="Riley R."/>
            <person name="Sitrit Y."/>
            <person name="Stielow J.B."/>
            <person name="Szollosi G."/>
            <person name="Zifcakova L."/>
            <person name="Stursova M."/>
            <person name="Spatafora J.W."/>
            <person name="Tedersoo L."/>
            <person name="Vaario L.M."/>
            <person name="Yamada A."/>
            <person name="Yan M."/>
            <person name="Wang P."/>
            <person name="Xu J."/>
            <person name="Bruns T."/>
            <person name="Baldrian P."/>
            <person name="Vilgalys R."/>
            <person name="Dunand C."/>
            <person name="Henrissat B."/>
            <person name="Grigoriev I.V."/>
            <person name="Hibbett D."/>
            <person name="Nagy L.G."/>
            <person name="Martin F.M."/>
        </authorList>
    </citation>
    <scope>NUCLEOTIDE SEQUENCE</scope>
    <source>
        <strain evidence="3">UH-Tt-Lm1</strain>
    </source>
</reference>
<dbReference type="AlphaFoldDB" id="A0A9P6H4K0"/>
<evidence type="ECO:0000313" key="4">
    <source>
        <dbReference type="Proteomes" id="UP000736335"/>
    </source>
</evidence>
<dbReference type="EMBL" id="WIUZ02000022">
    <property type="protein sequence ID" value="KAF9778758.1"/>
    <property type="molecule type" value="Genomic_DNA"/>
</dbReference>
<keyword evidence="1" id="KW-1133">Transmembrane helix</keyword>
<dbReference type="OrthoDB" id="3219854at2759"/>
<feature type="non-terminal residue" evidence="3">
    <location>
        <position position="119"/>
    </location>
</feature>